<dbReference type="Gene3D" id="3.40.50.150">
    <property type="entry name" value="Vaccinia Virus protein VP39"/>
    <property type="match status" value="1"/>
</dbReference>
<dbReference type="AlphaFoldDB" id="A0A2P4Y4D4"/>
<dbReference type="EMBL" id="NCKW01005573">
    <property type="protein sequence ID" value="POM72670.1"/>
    <property type="molecule type" value="Genomic_DNA"/>
</dbReference>
<evidence type="ECO:0000313" key="2">
    <source>
        <dbReference type="EMBL" id="POM72670.1"/>
    </source>
</evidence>
<proteinExistence type="predicted"/>
<dbReference type="GO" id="GO:0031151">
    <property type="term" value="F:histone H3K79 methyltransferase activity"/>
    <property type="evidence" value="ECO:0007669"/>
    <property type="project" value="InterPro"/>
</dbReference>
<comment type="caution">
    <text evidence="2">The sequence shown here is derived from an EMBL/GenBank/DDBJ whole genome shotgun (WGS) entry which is preliminary data.</text>
</comment>
<dbReference type="Pfam" id="PF08123">
    <property type="entry name" value="DOT1"/>
    <property type="match status" value="1"/>
</dbReference>
<keyword evidence="3" id="KW-1185">Reference proteome</keyword>
<feature type="non-terminal residue" evidence="2">
    <location>
        <position position="1"/>
    </location>
</feature>
<feature type="domain" description="DOT1" evidence="1">
    <location>
        <begin position="119"/>
        <end position="174"/>
    </location>
</feature>
<name>A0A2P4Y4D4_9STRA</name>
<organism evidence="2 3">
    <name type="scientific">Phytophthora palmivora</name>
    <dbReference type="NCBI Taxonomy" id="4796"/>
    <lineage>
        <taxon>Eukaryota</taxon>
        <taxon>Sar</taxon>
        <taxon>Stramenopiles</taxon>
        <taxon>Oomycota</taxon>
        <taxon>Peronosporomycetes</taxon>
        <taxon>Peronosporales</taxon>
        <taxon>Peronosporaceae</taxon>
        <taxon>Phytophthora</taxon>
    </lineage>
</organism>
<dbReference type="InterPro" id="IPR029063">
    <property type="entry name" value="SAM-dependent_MTases_sf"/>
</dbReference>
<gene>
    <name evidence="2" type="ORF">PHPALM_10580</name>
</gene>
<reference evidence="2 3" key="1">
    <citation type="journal article" date="2017" name="Genome Biol. Evol.">
        <title>Phytophthora megakarya and P. palmivora, closely related causal agents of cacao black pod rot, underwent increases in genome sizes and gene numbers by different mechanisms.</title>
        <authorList>
            <person name="Ali S.S."/>
            <person name="Shao J."/>
            <person name="Lary D.J."/>
            <person name="Kronmiller B."/>
            <person name="Shen D."/>
            <person name="Strem M.D."/>
            <person name="Amoako-Attah I."/>
            <person name="Akrofi A.Y."/>
            <person name="Begoude B.A."/>
            <person name="Ten Hoopen G.M."/>
            <person name="Coulibaly K."/>
            <person name="Kebe B.I."/>
            <person name="Melnick R.L."/>
            <person name="Guiltinan M.J."/>
            <person name="Tyler B.M."/>
            <person name="Meinhardt L.W."/>
            <person name="Bailey B.A."/>
        </authorList>
    </citation>
    <scope>NUCLEOTIDE SEQUENCE [LARGE SCALE GENOMIC DNA]</scope>
    <source>
        <strain evidence="3">sbr112.9</strain>
    </source>
</reference>
<accession>A0A2P4Y4D4</accession>
<sequence>DKRLMQLTAVYERHGSRISWSDGRRRMRCAKHSSAEVRMRLHSLKKTCGSVLADFPHASFPSALRHKVQEGAELLVLHKCLHGQRHEKLEQTQAVEILFASVGKADIRQKSGKRHLNAGEILPTGVTALIDAVGNFGVHDIFLDVGRDLGNVVAQVTLQTSASKCYGIEVCDEVLSCGLQLMEKTC</sequence>
<dbReference type="OrthoDB" id="127779at2759"/>
<dbReference type="InterPro" id="IPR025789">
    <property type="entry name" value="DOT1_dom"/>
</dbReference>
<evidence type="ECO:0000259" key="1">
    <source>
        <dbReference type="Pfam" id="PF08123"/>
    </source>
</evidence>
<protein>
    <submittedName>
        <fullName evidence="2">Histone methylation protein</fullName>
    </submittedName>
</protein>
<evidence type="ECO:0000313" key="3">
    <source>
        <dbReference type="Proteomes" id="UP000237271"/>
    </source>
</evidence>
<dbReference type="Proteomes" id="UP000237271">
    <property type="component" value="Unassembled WGS sequence"/>
</dbReference>